<dbReference type="AlphaFoldDB" id="A0A7S2UQD5"/>
<sequence length="317" mass="35101">MLVSSSNKLSWATTLLLVTIVTLQLSSSHAFSAVHSNGISGSLVRLSKTQLCMGQMNKRNKQADLMKKMQLAKQQAQTDGPSAASPAANNDNEGLTGTSAAMTEEEIKKSNDMKRFEDLLNREGATTRMSDDSYRTEEEELIEATASWKGKGGDRIFEGDPAPAEPFEELVSIGSENALGKAGAERLVPWLHKNVNRQNDYLVIVTDPRSKSTDLRQAMKYLKGQLTPNILARLIVVNADTPPENKRWAKKNGAEGINIFSDEKREFMRQYTALGKDRWTMSMFIVQSGRVERLVRDLDMDLAAQTVTKAVTSLSSR</sequence>
<feature type="compositionally biased region" description="Low complexity" evidence="1">
    <location>
        <begin position="71"/>
        <end position="90"/>
    </location>
</feature>
<dbReference type="InterPro" id="IPR036249">
    <property type="entry name" value="Thioredoxin-like_sf"/>
</dbReference>
<feature type="signal peptide" evidence="2">
    <location>
        <begin position="1"/>
        <end position="30"/>
    </location>
</feature>
<feature type="compositionally biased region" description="Polar residues" evidence="1">
    <location>
        <begin position="91"/>
        <end position="101"/>
    </location>
</feature>
<evidence type="ECO:0000256" key="1">
    <source>
        <dbReference type="SAM" id="MobiDB-lite"/>
    </source>
</evidence>
<reference evidence="3" key="1">
    <citation type="submission" date="2021-01" db="EMBL/GenBank/DDBJ databases">
        <authorList>
            <person name="Corre E."/>
            <person name="Pelletier E."/>
            <person name="Niang G."/>
            <person name="Scheremetjew M."/>
            <person name="Finn R."/>
            <person name="Kale V."/>
            <person name="Holt S."/>
            <person name="Cochrane G."/>
            <person name="Meng A."/>
            <person name="Brown T."/>
            <person name="Cohen L."/>
        </authorList>
    </citation>
    <scope>NUCLEOTIDE SEQUENCE</scope>
    <source>
        <strain evidence="3">CCMP2084</strain>
    </source>
</reference>
<evidence type="ECO:0000256" key="2">
    <source>
        <dbReference type="SAM" id="SignalP"/>
    </source>
</evidence>
<evidence type="ECO:0000313" key="3">
    <source>
        <dbReference type="EMBL" id="CAD9826992.1"/>
    </source>
</evidence>
<feature type="chain" id="PRO_5031320448" description="Thioredoxin domain-containing protein" evidence="2">
    <location>
        <begin position="31"/>
        <end position="317"/>
    </location>
</feature>
<gene>
    <name evidence="3" type="ORF">ASEP1449_LOCUS18826</name>
</gene>
<name>A0A7S2UQD5_9STRA</name>
<dbReference type="EMBL" id="HBHQ01027791">
    <property type="protein sequence ID" value="CAD9826992.1"/>
    <property type="molecule type" value="Transcribed_RNA"/>
</dbReference>
<dbReference type="Gene3D" id="3.40.30.10">
    <property type="entry name" value="Glutaredoxin"/>
    <property type="match status" value="1"/>
</dbReference>
<evidence type="ECO:0008006" key="4">
    <source>
        <dbReference type="Google" id="ProtNLM"/>
    </source>
</evidence>
<keyword evidence="2" id="KW-0732">Signal</keyword>
<organism evidence="3">
    <name type="scientific">Attheya septentrionalis</name>
    <dbReference type="NCBI Taxonomy" id="420275"/>
    <lineage>
        <taxon>Eukaryota</taxon>
        <taxon>Sar</taxon>
        <taxon>Stramenopiles</taxon>
        <taxon>Ochrophyta</taxon>
        <taxon>Bacillariophyta</taxon>
        <taxon>Coscinodiscophyceae</taxon>
        <taxon>Chaetocerotophycidae</taxon>
        <taxon>Chaetocerotales</taxon>
        <taxon>Attheyaceae</taxon>
        <taxon>Attheya</taxon>
    </lineage>
</organism>
<feature type="region of interest" description="Disordered" evidence="1">
    <location>
        <begin position="71"/>
        <end position="101"/>
    </location>
</feature>
<dbReference type="SUPFAM" id="SSF52833">
    <property type="entry name" value="Thioredoxin-like"/>
    <property type="match status" value="1"/>
</dbReference>
<accession>A0A7S2UQD5</accession>
<protein>
    <recommendedName>
        <fullName evidence="4">Thioredoxin domain-containing protein</fullName>
    </recommendedName>
</protein>
<proteinExistence type="predicted"/>